<keyword evidence="3" id="KW-1185">Reference proteome</keyword>
<dbReference type="InterPro" id="IPR011009">
    <property type="entry name" value="Kinase-like_dom_sf"/>
</dbReference>
<organism evidence="2 3">
    <name type="scientific">Hyaloscypha variabilis (strain UAMH 11265 / GT02V1 / F)</name>
    <name type="common">Meliniomyces variabilis</name>
    <dbReference type="NCBI Taxonomy" id="1149755"/>
    <lineage>
        <taxon>Eukaryota</taxon>
        <taxon>Fungi</taxon>
        <taxon>Dikarya</taxon>
        <taxon>Ascomycota</taxon>
        <taxon>Pezizomycotina</taxon>
        <taxon>Leotiomycetes</taxon>
        <taxon>Helotiales</taxon>
        <taxon>Hyaloscyphaceae</taxon>
        <taxon>Hyaloscypha</taxon>
        <taxon>Hyaloscypha variabilis</taxon>
    </lineage>
</organism>
<dbReference type="Gene3D" id="1.10.510.10">
    <property type="entry name" value="Transferase(Phosphotransferase) domain 1"/>
    <property type="match status" value="1"/>
</dbReference>
<protein>
    <submittedName>
        <fullName evidence="2">Kinase-like protein</fullName>
    </submittedName>
</protein>
<dbReference type="InterPro" id="IPR000719">
    <property type="entry name" value="Prot_kinase_dom"/>
</dbReference>
<gene>
    <name evidence="2" type="ORF">L207DRAFT_416681</name>
</gene>
<dbReference type="PROSITE" id="PS50011">
    <property type="entry name" value="PROTEIN_KINASE_DOM"/>
    <property type="match status" value="1"/>
</dbReference>
<dbReference type="Proteomes" id="UP000235786">
    <property type="component" value="Unassembled WGS sequence"/>
</dbReference>
<dbReference type="CDD" id="cd00180">
    <property type="entry name" value="PKc"/>
    <property type="match status" value="1"/>
</dbReference>
<dbReference type="AlphaFoldDB" id="A0A2J6SAW4"/>
<name>A0A2J6SAW4_HYAVF</name>
<accession>A0A2J6SAW4</accession>
<dbReference type="STRING" id="1149755.A0A2J6SAW4"/>
<dbReference type="EMBL" id="KZ613938">
    <property type="protein sequence ID" value="PMD47914.1"/>
    <property type="molecule type" value="Genomic_DNA"/>
</dbReference>
<evidence type="ECO:0000259" key="1">
    <source>
        <dbReference type="PROSITE" id="PS50011"/>
    </source>
</evidence>
<dbReference type="SUPFAM" id="SSF56112">
    <property type="entry name" value="Protein kinase-like (PK-like)"/>
    <property type="match status" value="1"/>
</dbReference>
<feature type="domain" description="Protein kinase" evidence="1">
    <location>
        <begin position="163"/>
        <end position="464"/>
    </location>
</feature>
<evidence type="ECO:0000313" key="2">
    <source>
        <dbReference type="EMBL" id="PMD47914.1"/>
    </source>
</evidence>
<proteinExistence type="predicted"/>
<dbReference type="PANTHER" id="PTHR24359:SF1">
    <property type="entry name" value="INHIBITOR OF NUCLEAR FACTOR KAPPA-B KINASE EPSILON SUBUNIT HOMOLOG 1-RELATED"/>
    <property type="match status" value="1"/>
</dbReference>
<sequence>MSSQSLYQELEEQTCPLTGHKYLQNLKNLSEIITWPSVQKSLNPTFGRRWFPNYWDSNLEKRIPGARKVIAILFRTGQSKTIETLLSEDLTDADLPLFQKGADLQSDSRDKVFMSFRTWEPGTVDHFLNQQWLVLEPSMRLDSATAINLRLEGQCALSSAFSACVEVTKDEKSTASVYRATVRPEFHGFDERSGNVYVAVKKFEQRHIDFFVKERDVLKAIQEKGISNPHLIKHLAICEEVPCIIFPWAGGGDLGEYWQRESPKTPDEFLWSLRQMVGLTDALKDLHGGKCRHGDLKPANILYFTENGVGVLKIADVGVSRVHDQATALRKGMTTTSASTKVYEGPEVNAKMPRSRRYDCWSMGCIILEFVLWLLYDFKAIESFLAVRLSEWHGYYRLITNAQNIEPLDNTEVHPAVYEAMEFLRKDPRCVGTALEALVNLVDKKLLMIKPEHRLEAVDLHQRLQVILRDAENNPSYLVKADQLAPPAPPIFSQPPLSFYSDQGSTFQ</sequence>
<evidence type="ECO:0000313" key="3">
    <source>
        <dbReference type="Proteomes" id="UP000235786"/>
    </source>
</evidence>
<dbReference type="PROSITE" id="PS00108">
    <property type="entry name" value="PROTEIN_KINASE_ST"/>
    <property type="match status" value="1"/>
</dbReference>
<dbReference type="OrthoDB" id="4062651at2759"/>
<keyword evidence="2" id="KW-0808">Transferase</keyword>
<dbReference type="InterPro" id="IPR008271">
    <property type="entry name" value="Ser/Thr_kinase_AS"/>
</dbReference>
<dbReference type="PANTHER" id="PTHR24359">
    <property type="entry name" value="SERINE/THREONINE-PROTEIN KINASE SBK1"/>
    <property type="match status" value="1"/>
</dbReference>
<dbReference type="SMART" id="SM00220">
    <property type="entry name" value="S_TKc"/>
    <property type="match status" value="1"/>
</dbReference>
<dbReference type="Pfam" id="PF00069">
    <property type="entry name" value="Pkinase"/>
    <property type="match status" value="1"/>
</dbReference>
<reference evidence="2 3" key="1">
    <citation type="submission" date="2016-04" db="EMBL/GenBank/DDBJ databases">
        <title>A degradative enzymes factory behind the ericoid mycorrhizal symbiosis.</title>
        <authorList>
            <consortium name="DOE Joint Genome Institute"/>
            <person name="Martino E."/>
            <person name="Morin E."/>
            <person name="Grelet G."/>
            <person name="Kuo A."/>
            <person name="Kohler A."/>
            <person name="Daghino S."/>
            <person name="Barry K."/>
            <person name="Choi C."/>
            <person name="Cichocki N."/>
            <person name="Clum A."/>
            <person name="Copeland A."/>
            <person name="Hainaut M."/>
            <person name="Haridas S."/>
            <person name="Labutti K."/>
            <person name="Lindquist E."/>
            <person name="Lipzen A."/>
            <person name="Khouja H.-R."/>
            <person name="Murat C."/>
            <person name="Ohm R."/>
            <person name="Olson A."/>
            <person name="Spatafora J."/>
            <person name="Veneault-Fourrey C."/>
            <person name="Henrissat B."/>
            <person name="Grigoriev I."/>
            <person name="Martin F."/>
            <person name="Perotto S."/>
        </authorList>
    </citation>
    <scope>NUCLEOTIDE SEQUENCE [LARGE SCALE GENOMIC DNA]</scope>
    <source>
        <strain evidence="2 3">F</strain>
    </source>
</reference>
<dbReference type="GO" id="GO:0004674">
    <property type="term" value="F:protein serine/threonine kinase activity"/>
    <property type="evidence" value="ECO:0007669"/>
    <property type="project" value="TreeGrafter"/>
</dbReference>
<dbReference type="GO" id="GO:0005524">
    <property type="term" value="F:ATP binding"/>
    <property type="evidence" value="ECO:0007669"/>
    <property type="project" value="InterPro"/>
</dbReference>
<keyword evidence="2" id="KW-0418">Kinase</keyword>